<dbReference type="Proteomes" id="UP000683559">
    <property type="component" value="Chromosome"/>
</dbReference>
<feature type="transmembrane region" description="Helical" evidence="1">
    <location>
        <begin position="7"/>
        <end position="24"/>
    </location>
</feature>
<name>A0ABX8LQZ8_9BACT</name>
<accession>A0ABX8LQZ8</accession>
<evidence type="ECO:0000313" key="3">
    <source>
        <dbReference type="Proteomes" id="UP000683559"/>
    </source>
</evidence>
<dbReference type="PANTHER" id="PTHR37309:SF1">
    <property type="entry name" value="SLR0284 PROTEIN"/>
    <property type="match status" value="1"/>
</dbReference>
<organism evidence="2 3">
    <name type="scientific">Geomonas subterranea</name>
    <dbReference type="NCBI Taxonomy" id="2847989"/>
    <lineage>
        <taxon>Bacteria</taxon>
        <taxon>Pseudomonadati</taxon>
        <taxon>Thermodesulfobacteriota</taxon>
        <taxon>Desulfuromonadia</taxon>
        <taxon>Geobacterales</taxon>
        <taxon>Geobacteraceae</taxon>
        <taxon>Geomonas</taxon>
    </lineage>
</organism>
<keyword evidence="3" id="KW-1185">Reference proteome</keyword>
<reference evidence="2 3" key="1">
    <citation type="submission" date="2021-06" db="EMBL/GenBank/DDBJ databases">
        <title>Gemonas diversity in paddy soil.</title>
        <authorList>
            <person name="Liu G."/>
        </authorList>
    </citation>
    <scope>NUCLEOTIDE SEQUENCE [LARGE SCALE GENOMIC DNA]</scope>
    <source>
        <strain evidence="2 3">RG2</strain>
    </source>
</reference>
<keyword evidence="1" id="KW-0472">Membrane</keyword>
<evidence type="ECO:0000313" key="2">
    <source>
        <dbReference type="EMBL" id="QXE91950.1"/>
    </source>
</evidence>
<protein>
    <submittedName>
        <fullName evidence="2">Phage holin family protein</fullName>
    </submittedName>
</protein>
<dbReference type="Pfam" id="PF04020">
    <property type="entry name" value="Phage_holin_4_2"/>
    <property type="match status" value="1"/>
</dbReference>
<dbReference type="PANTHER" id="PTHR37309">
    <property type="entry name" value="SLR0284 PROTEIN"/>
    <property type="match status" value="1"/>
</dbReference>
<dbReference type="InterPro" id="IPR007165">
    <property type="entry name" value="Phage_holin_4_2"/>
</dbReference>
<feature type="transmembrane region" description="Helical" evidence="1">
    <location>
        <begin position="88"/>
        <end position="109"/>
    </location>
</feature>
<feature type="transmembrane region" description="Helical" evidence="1">
    <location>
        <begin position="30"/>
        <end position="50"/>
    </location>
</feature>
<feature type="transmembrane region" description="Helical" evidence="1">
    <location>
        <begin position="57"/>
        <end position="76"/>
    </location>
</feature>
<sequence>MGFIVKWLVHAVAIVITAYLLPGVRLSGFGAALITALVLGLINTFIRPLLMLLTLPINILTLGLLTFVINALLIMLTSALVRGFSVDGFLWALLFSLVLSVVNFLLNAVL</sequence>
<dbReference type="RefSeq" id="WP_217288517.1">
    <property type="nucleotide sequence ID" value="NZ_CP077683.1"/>
</dbReference>
<proteinExistence type="predicted"/>
<keyword evidence="1" id="KW-0812">Transmembrane</keyword>
<evidence type="ECO:0000256" key="1">
    <source>
        <dbReference type="SAM" id="Phobius"/>
    </source>
</evidence>
<dbReference type="EMBL" id="CP077683">
    <property type="protein sequence ID" value="QXE91950.1"/>
    <property type="molecule type" value="Genomic_DNA"/>
</dbReference>
<gene>
    <name evidence="2" type="ORF">KP001_05310</name>
</gene>
<keyword evidence="1" id="KW-1133">Transmembrane helix</keyword>